<keyword evidence="2" id="KW-0805">Transcription regulation</keyword>
<dbReference type="Proteomes" id="UP000275385">
    <property type="component" value="Unassembled WGS sequence"/>
</dbReference>
<comment type="caution">
    <text evidence="6">The sequence shown here is derived from an EMBL/GenBank/DDBJ whole genome shotgun (WGS) entry which is preliminary data.</text>
</comment>
<evidence type="ECO:0000256" key="3">
    <source>
        <dbReference type="ARBA" id="ARBA00023163"/>
    </source>
</evidence>
<dbReference type="GO" id="GO:0005634">
    <property type="term" value="C:nucleus"/>
    <property type="evidence" value="ECO:0007669"/>
    <property type="project" value="UniProtKB-SubCell"/>
</dbReference>
<feature type="region of interest" description="Disordered" evidence="5">
    <location>
        <begin position="125"/>
        <end position="154"/>
    </location>
</feature>
<protein>
    <submittedName>
        <fullName evidence="6">Transcriptional coactivator hfi1/ADA1</fullName>
    </submittedName>
</protein>
<reference evidence="6 7" key="1">
    <citation type="submission" date="2018-08" db="EMBL/GenBank/DDBJ databases">
        <title>Draft genome of the lignicolous fungus Coniochaeta pulveracea.</title>
        <authorList>
            <person name="Borstlap C.J."/>
            <person name="De Witt R.N."/>
            <person name="Botha A."/>
            <person name="Volschenk H."/>
        </authorList>
    </citation>
    <scope>NUCLEOTIDE SEQUENCE [LARGE SCALE GENOMIC DNA]</scope>
    <source>
        <strain evidence="6 7">CAB683</strain>
    </source>
</reference>
<dbReference type="OrthoDB" id="10264870at2759"/>
<evidence type="ECO:0000256" key="4">
    <source>
        <dbReference type="ARBA" id="ARBA00023242"/>
    </source>
</evidence>
<dbReference type="EMBL" id="QVQW01000013">
    <property type="protein sequence ID" value="RKU46540.1"/>
    <property type="molecule type" value="Genomic_DNA"/>
</dbReference>
<organism evidence="6 7">
    <name type="scientific">Coniochaeta pulveracea</name>
    <dbReference type="NCBI Taxonomy" id="177199"/>
    <lineage>
        <taxon>Eukaryota</taxon>
        <taxon>Fungi</taxon>
        <taxon>Dikarya</taxon>
        <taxon>Ascomycota</taxon>
        <taxon>Pezizomycotina</taxon>
        <taxon>Sordariomycetes</taxon>
        <taxon>Sordariomycetidae</taxon>
        <taxon>Coniochaetales</taxon>
        <taxon>Coniochaetaceae</taxon>
        <taxon>Coniochaeta</taxon>
    </lineage>
</organism>
<dbReference type="GO" id="GO:0003713">
    <property type="term" value="F:transcription coactivator activity"/>
    <property type="evidence" value="ECO:0007669"/>
    <property type="project" value="TreeGrafter"/>
</dbReference>
<evidence type="ECO:0000256" key="5">
    <source>
        <dbReference type="SAM" id="MobiDB-lite"/>
    </source>
</evidence>
<keyword evidence="7" id="KW-1185">Reference proteome</keyword>
<dbReference type="Pfam" id="PF12767">
    <property type="entry name" value="SAGA-Tad1"/>
    <property type="match status" value="1"/>
</dbReference>
<evidence type="ECO:0000313" key="7">
    <source>
        <dbReference type="Proteomes" id="UP000275385"/>
    </source>
</evidence>
<dbReference type="AlphaFoldDB" id="A0A420YFS6"/>
<dbReference type="PANTHER" id="PTHR21277">
    <property type="entry name" value="TRANSCRIPTIONAL ADAPTER 1"/>
    <property type="match status" value="1"/>
</dbReference>
<dbReference type="GO" id="GO:0006357">
    <property type="term" value="P:regulation of transcription by RNA polymerase II"/>
    <property type="evidence" value="ECO:0007669"/>
    <property type="project" value="TreeGrafter"/>
</dbReference>
<dbReference type="STRING" id="177199.A0A420YFS6"/>
<evidence type="ECO:0000256" key="2">
    <source>
        <dbReference type="ARBA" id="ARBA00023015"/>
    </source>
</evidence>
<evidence type="ECO:0000313" key="6">
    <source>
        <dbReference type="EMBL" id="RKU46540.1"/>
    </source>
</evidence>
<gene>
    <name evidence="6" type="primary">HFI1</name>
    <name evidence="6" type="ORF">DL546_000786</name>
</gene>
<dbReference type="GO" id="GO:0000124">
    <property type="term" value="C:SAGA complex"/>
    <property type="evidence" value="ECO:0007669"/>
    <property type="project" value="UniProtKB-ARBA"/>
</dbReference>
<dbReference type="PANTHER" id="PTHR21277:SF5">
    <property type="entry name" value="TRANSCRIPTIONAL ADAPTER 1"/>
    <property type="match status" value="1"/>
</dbReference>
<evidence type="ECO:0000256" key="1">
    <source>
        <dbReference type="ARBA" id="ARBA00004123"/>
    </source>
</evidence>
<accession>A0A420YFS6</accession>
<name>A0A420YFS6_9PEZI</name>
<keyword evidence="4" id="KW-0539">Nucleus</keyword>
<comment type="subcellular location">
    <subcellularLocation>
        <location evidence="1">Nucleus</location>
    </subcellularLocation>
</comment>
<sequence>MADMDINPAALSSRPSISLTTPVMSNKSITVGSSQKAKGTTFVIPPRIDLEPIYTKLKTYIDPEKWPTYKDATTQFLIGRLNQAEYSYIVEPILASEAGEKEHYHNQLFAAIYGNVTREMPDQGLAPWVSANDKPTTTQAPKPPSGDATERKLKGEVMQLPSRDRRRIKDLIQNEFDPYQALASVFADHQRPRAPRTADVPASAAGGLNRMNFDLEIRKRYAQPLAVESGEFPDVSNIEARMLPLCYESGLVQGHAPDAAQFMMVATETFIKEVMSSIFSCTRSNGPGDSGSAGFGVGGGWVQTHKYKRQLAKEEDAFGRGEVTRDKSGLLPIEAKAASERGPLGVADMRIALDMTECGMANFPVIVKSLLYNYREGELEGWDDYSYIEGYEKAGDDKMDYEMTHVNGHRTPLLPNGTGFVEPMEIDGDGDHWAGTNADDNDLIDSLLDSCLTAG</sequence>
<proteinExistence type="predicted"/>
<keyword evidence="3" id="KW-0804">Transcription</keyword>
<dbReference type="InterPro" id="IPR024738">
    <property type="entry name" value="Hfi1/Tada1"/>
</dbReference>